<dbReference type="Proteomes" id="UP000442105">
    <property type="component" value="Unassembled WGS sequence"/>
</dbReference>
<protein>
    <submittedName>
        <fullName evidence="1">N-acetylmuramoyl-L-alanine amidase</fullName>
    </submittedName>
</protein>
<accession>A0AA90UH59</accession>
<dbReference type="EMBL" id="VZCW01000350">
    <property type="protein sequence ID" value="MQN13842.1"/>
    <property type="molecule type" value="Genomic_DNA"/>
</dbReference>
<dbReference type="AlphaFoldDB" id="A0AA90UH59"/>
<name>A0AA90UH59_9BACT</name>
<sequence>MIKNRKINLIVIHCSATRVTQDFTVGELEAC</sequence>
<comment type="caution">
    <text evidence="1">The sequence shown here is derived from an EMBL/GenBank/DDBJ whole genome shotgun (WGS) entry which is preliminary data.</text>
</comment>
<organism evidence="1 2">
    <name type="scientific">Segatella copri</name>
    <dbReference type="NCBI Taxonomy" id="165179"/>
    <lineage>
        <taxon>Bacteria</taxon>
        <taxon>Pseudomonadati</taxon>
        <taxon>Bacteroidota</taxon>
        <taxon>Bacteroidia</taxon>
        <taxon>Bacteroidales</taxon>
        <taxon>Prevotellaceae</taxon>
        <taxon>Segatella</taxon>
    </lineage>
</organism>
<evidence type="ECO:0000313" key="2">
    <source>
        <dbReference type="Proteomes" id="UP000442105"/>
    </source>
</evidence>
<feature type="non-terminal residue" evidence="1">
    <location>
        <position position="31"/>
    </location>
</feature>
<gene>
    <name evidence="1" type="ORF">F7D95_13790</name>
</gene>
<proteinExistence type="predicted"/>
<reference evidence="2" key="1">
    <citation type="submission" date="2019-09" db="EMBL/GenBank/DDBJ databases">
        <title>Distinct polysaccharide growth profiles of human intestinal Prevotella copri isolates.</title>
        <authorList>
            <person name="Fehlner-Peach H."/>
            <person name="Magnabosco C."/>
            <person name="Raghavan V."/>
            <person name="Scher J.U."/>
            <person name="Tett A."/>
            <person name="Cox L.M."/>
            <person name="Gottsegen C."/>
            <person name="Watters A."/>
            <person name="Wiltshire- Gordon J.D."/>
            <person name="Segata N."/>
            <person name="Bonneau R."/>
            <person name="Littman D.R."/>
        </authorList>
    </citation>
    <scope>NUCLEOTIDE SEQUENCE [LARGE SCALE GENOMIC DNA]</scope>
    <source>
        <strain evidence="2">iAQ1179</strain>
    </source>
</reference>
<evidence type="ECO:0000313" key="1">
    <source>
        <dbReference type="EMBL" id="MQN13842.1"/>
    </source>
</evidence>